<dbReference type="EMBL" id="HBGV01009490">
    <property type="protein sequence ID" value="CAD9492162.1"/>
    <property type="molecule type" value="Transcribed_RNA"/>
</dbReference>
<protein>
    <submittedName>
        <fullName evidence="3">Uncharacterized protein</fullName>
    </submittedName>
</protein>
<feature type="region of interest" description="Disordered" evidence="1">
    <location>
        <begin position="22"/>
        <end position="75"/>
    </location>
</feature>
<feature type="compositionally biased region" description="Low complexity" evidence="1">
    <location>
        <begin position="64"/>
        <end position="75"/>
    </location>
</feature>
<evidence type="ECO:0000256" key="2">
    <source>
        <dbReference type="SAM" id="SignalP"/>
    </source>
</evidence>
<feature type="chain" id="PRO_5031403879" evidence="2">
    <location>
        <begin position="24"/>
        <end position="225"/>
    </location>
</feature>
<keyword evidence="2" id="KW-0732">Signal</keyword>
<evidence type="ECO:0000256" key="1">
    <source>
        <dbReference type="SAM" id="MobiDB-lite"/>
    </source>
</evidence>
<feature type="region of interest" description="Disordered" evidence="1">
    <location>
        <begin position="98"/>
        <end position="133"/>
    </location>
</feature>
<feature type="compositionally biased region" description="Polar residues" evidence="1">
    <location>
        <begin position="41"/>
        <end position="55"/>
    </location>
</feature>
<reference evidence="3" key="1">
    <citation type="submission" date="2021-01" db="EMBL/GenBank/DDBJ databases">
        <authorList>
            <person name="Corre E."/>
            <person name="Pelletier E."/>
            <person name="Niang G."/>
            <person name="Scheremetjew M."/>
            <person name="Finn R."/>
            <person name="Kale V."/>
            <person name="Holt S."/>
            <person name="Cochrane G."/>
            <person name="Meng A."/>
            <person name="Brown T."/>
            <person name="Cohen L."/>
        </authorList>
    </citation>
    <scope>NUCLEOTIDE SEQUENCE</scope>
    <source>
        <strain evidence="3">CCMP826</strain>
    </source>
</reference>
<feature type="signal peptide" evidence="2">
    <location>
        <begin position="1"/>
        <end position="23"/>
    </location>
</feature>
<accession>A0A7S2HK22</accession>
<proteinExistence type="predicted"/>
<evidence type="ECO:0000313" key="3">
    <source>
        <dbReference type="EMBL" id="CAD9492162.1"/>
    </source>
</evidence>
<organism evidence="3">
    <name type="scientific">Helicotheca tamesis</name>
    <dbReference type="NCBI Taxonomy" id="374047"/>
    <lineage>
        <taxon>Eukaryota</taxon>
        <taxon>Sar</taxon>
        <taxon>Stramenopiles</taxon>
        <taxon>Ochrophyta</taxon>
        <taxon>Bacillariophyta</taxon>
        <taxon>Mediophyceae</taxon>
        <taxon>Lithodesmiophycidae</taxon>
        <taxon>Lithodesmiales</taxon>
        <taxon>Lithodesmiaceae</taxon>
        <taxon>Helicotheca</taxon>
    </lineage>
</organism>
<dbReference type="AlphaFoldDB" id="A0A7S2HK22"/>
<gene>
    <name evidence="3" type="ORF">HTAM1171_LOCUS5871</name>
</gene>
<sequence length="225" mass="25238">MMIMVRGVSALILTMLMASSVSSENSTSENTERENTARNNPSALSFNSFSRSKFQWDQPRTKSKGSSSSSSSSSSIFTWKRSSSDSLCPSCEDAFPPLTGKSRFRPTSSSSSSSSDSSSSSSSSDTPQLRRMGGNSLSKIEKFYSTHYPEICMWNEYMEEGSRCLNLKETYVTRNDNDACDCFWKIHERCDCQYVLALDKFFGDDIECLMDSEEYRHCICGCRAK</sequence>
<name>A0A7S2HK22_9STRA</name>
<feature type="compositionally biased region" description="Low complexity" evidence="1">
    <location>
        <begin position="108"/>
        <end position="125"/>
    </location>
</feature>